<feature type="transmembrane region" description="Helical" evidence="8">
    <location>
        <begin position="300"/>
        <end position="326"/>
    </location>
</feature>
<evidence type="ECO:0000256" key="3">
    <source>
        <dbReference type="ARBA" id="ARBA00022679"/>
    </source>
</evidence>
<evidence type="ECO:0000256" key="1">
    <source>
        <dbReference type="ARBA" id="ARBA00004141"/>
    </source>
</evidence>
<keyword evidence="6 8" id="KW-0472">Membrane</keyword>
<evidence type="ECO:0000313" key="10">
    <source>
        <dbReference type="EMBL" id="NKY00466.1"/>
    </source>
</evidence>
<dbReference type="Pfam" id="PF02397">
    <property type="entry name" value="Bac_transf"/>
    <property type="match status" value="1"/>
</dbReference>
<dbReference type="Pfam" id="PF13727">
    <property type="entry name" value="CoA_binding_3"/>
    <property type="match status" value="1"/>
</dbReference>
<dbReference type="RefSeq" id="WP_006370764.1">
    <property type="nucleotide sequence ID" value="NZ_JAAXPC010000001.1"/>
</dbReference>
<keyword evidence="4 8" id="KW-0812">Transmembrane</keyword>
<feature type="transmembrane region" description="Helical" evidence="8">
    <location>
        <begin position="105"/>
        <end position="126"/>
    </location>
</feature>
<evidence type="ECO:0000256" key="8">
    <source>
        <dbReference type="SAM" id="Phobius"/>
    </source>
</evidence>
<feature type="transmembrane region" description="Helical" evidence="8">
    <location>
        <begin position="132"/>
        <end position="153"/>
    </location>
</feature>
<dbReference type="GO" id="GO:0016020">
    <property type="term" value="C:membrane"/>
    <property type="evidence" value="ECO:0007669"/>
    <property type="project" value="UniProtKB-SubCell"/>
</dbReference>
<dbReference type="Proteomes" id="UP000563898">
    <property type="component" value="Unassembled WGS sequence"/>
</dbReference>
<dbReference type="InterPro" id="IPR017475">
    <property type="entry name" value="EPS_sugar_tfrase"/>
</dbReference>
<reference evidence="10 11" key="1">
    <citation type="submission" date="2020-04" db="EMBL/GenBank/DDBJ databases">
        <title>MicrobeNet Type strains.</title>
        <authorList>
            <person name="Nicholson A.C."/>
        </authorList>
    </citation>
    <scope>NUCLEOTIDE SEQUENCE [LARGE SCALE GENOMIC DNA]</scope>
    <source>
        <strain evidence="10 11">ATCC BAA-14</strain>
    </source>
</reference>
<proteinExistence type="inferred from homology"/>
<dbReference type="NCBIfam" id="TIGR03025">
    <property type="entry name" value="EPS_sugtrans"/>
    <property type="match status" value="1"/>
</dbReference>
<protein>
    <submittedName>
        <fullName evidence="10">Sugar transferase</fullName>
    </submittedName>
</protein>
<feature type="region of interest" description="Disordered" evidence="7">
    <location>
        <begin position="1"/>
        <end position="26"/>
    </location>
</feature>
<evidence type="ECO:0000256" key="4">
    <source>
        <dbReference type="ARBA" id="ARBA00022692"/>
    </source>
</evidence>
<organism evidence="10 11">
    <name type="scientific">Gordonia polyisoprenivorans</name>
    <dbReference type="NCBI Taxonomy" id="84595"/>
    <lineage>
        <taxon>Bacteria</taxon>
        <taxon>Bacillati</taxon>
        <taxon>Actinomycetota</taxon>
        <taxon>Actinomycetes</taxon>
        <taxon>Mycobacteriales</taxon>
        <taxon>Gordoniaceae</taxon>
        <taxon>Gordonia</taxon>
    </lineage>
</organism>
<evidence type="ECO:0000256" key="2">
    <source>
        <dbReference type="ARBA" id="ARBA00006464"/>
    </source>
</evidence>
<comment type="similarity">
    <text evidence="2">Belongs to the bacterial sugar transferase family.</text>
</comment>
<feature type="compositionally biased region" description="Polar residues" evidence="7">
    <location>
        <begin position="1"/>
        <end position="10"/>
    </location>
</feature>
<evidence type="ECO:0000259" key="9">
    <source>
        <dbReference type="Pfam" id="PF02397"/>
    </source>
</evidence>
<feature type="domain" description="Bacterial sugar transferase" evidence="9">
    <location>
        <begin position="298"/>
        <end position="480"/>
    </location>
</feature>
<dbReference type="InterPro" id="IPR003362">
    <property type="entry name" value="Bact_transf"/>
</dbReference>
<dbReference type="PANTHER" id="PTHR30576:SF0">
    <property type="entry name" value="UNDECAPRENYL-PHOSPHATE N-ACETYLGALACTOSAMINYL 1-PHOSPHATE TRANSFERASE-RELATED"/>
    <property type="match status" value="1"/>
</dbReference>
<dbReference type="AlphaFoldDB" id="A0A846WHC9"/>
<dbReference type="Gene3D" id="3.40.50.720">
    <property type="entry name" value="NAD(P)-binding Rossmann-like Domain"/>
    <property type="match status" value="1"/>
</dbReference>
<evidence type="ECO:0000256" key="7">
    <source>
        <dbReference type="SAM" id="MobiDB-lite"/>
    </source>
</evidence>
<dbReference type="PANTHER" id="PTHR30576">
    <property type="entry name" value="COLANIC BIOSYNTHESIS UDP-GLUCOSE LIPID CARRIER TRANSFERASE"/>
    <property type="match status" value="1"/>
</dbReference>
<evidence type="ECO:0000256" key="6">
    <source>
        <dbReference type="ARBA" id="ARBA00023136"/>
    </source>
</evidence>
<dbReference type="GO" id="GO:0016780">
    <property type="term" value="F:phosphotransferase activity, for other substituted phosphate groups"/>
    <property type="evidence" value="ECO:0007669"/>
    <property type="project" value="TreeGrafter"/>
</dbReference>
<keyword evidence="3 10" id="KW-0808">Transferase</keyword>
<dbReference type="EMBL" id="JAAXPC010000001">
    <property type="protein sequence ID" value="NKY00466.1"/>
    <property type="molecule type" value="Genomic_DNA"/>
</dbReference>
<evidence type="ECO:0000256" key="5">
    <source>
        <dbReference type="ARBA" id="ARBA00022989"/>
    </source>
</evidence>
<sequence>MAKQVPNEQPVSGFPGESDDRENGIAPGMHRRIRLPVPRNRTDLRLLALDVVALAVFGLIVLGNRHRDSLPEGVAALVGAVIVVFFLEVAGLYRNRLTLSALDDLPRIAAWTVVSFALACSVIEPYGDVGRAAIGVLIVIAMLFTLRAIYYAVVRDIRRRSEPARTRTAVVGGGRIGAELIKITRARPEYGLDVVVAITDDPLQELVDTGIEIEAGLGDTRKHVEHHRVGAVLVAFSSSPDSSMVGPLRDCDELDCEIFIVPRLFEFVPLTKDMDRLHTIPLIRMRRDALRTWYWKAKRIFDLVTVSVALLIFSPVIAAVAAAVFLSDPRAPIIFRQKRIGRRGVPFEVLKFRSMRPVASTTSDSEWQPSQRDRIGPVGRFIRKTSLDELPQLWNVFRGDMSIVGPRPERPHFVEQFESSVPSYRDRHRVPAGLTGWAAINGLRGDTSITDRAIYDNFYIENWSVWLDIKIIVRTVGTVLRGTGG</sequence>
<comment type="caution">
    <text evidence="10">The sequence shown here is derived from an EMBL/GenBank/DDBJ whole genome shotgun (WGS) entry which is preliminary data.</text>
</comment>
<keyword evidence="5 8" id="KW-1133">Transmembrane helix</keyword>
<accession>A0A846WHC9</accession>
<name>A0A846WHC9_9ACTN</name>
<feature type="transmembrane region" description="Helical" evidence="8">
    <location>
        <begin position="44"/>
        <end position="62"/>
    </location>
</feature>
<feature type="transmembrane region" description="Helical" evidence="8">
    <location>
        <begin position="74"/>
        <end position="93"/>
    </location>
</feature>
<comment type="subcellular location">
    <subcellularLocation>
        <location evidence="1">Membrane</location>
        <topology evidence="1">Multi-pass membrane protein</topology>
    </subcellularLocation>
</comment>
<evidence type="ECO:0000313" key="11">
    <source>
        <dbReference type="Proteomes" id="UP000563898"/>
    </source>
</evidence>
<gene>
    <name evidence="10" type="ORF">HGA05_02585</name>
</gene>